<feature type="compositionally biased region" description="Polar residues" evidence="1">
    <location>
        <begin position="130"/>
        <end position="141"/>
    </location>
</feature>
<evidence type="ECO:0000313" key="2">
    <source>
        <dbReference type="EMBL" id="GIY22077.1"/>
    </source>
</evidence>
<evidence type="ECO:0000256" key="1">
    <source>
        <dbReference type="SAM" id="MobiDB-lite"/>
    </source>
</evidence>
<feature type="compositionally biased region" description="Basic residues" evidence="1">
    <location>
        <begin position="119"/>
        <end position="128"/>
    </location>
</feature>
<name>A0AAV4RPR2_CAEEX</name>
<organism evidence="2 3">
    <name type="scientific">Caerostris extrusa</name>
    <name type="common">Bark spider</name>
    <name type="synonym">Caerostris bankana</name>
    <dbReference type="NCBI Taxonomy" id="172846"/>
    <lineage>
        <taxon>Eukaryota</taxon>
        <taxon>Metazoa</taxon>
        <taxon>Ecdysozoa</taxon>
        <taxon>Arthropoda</taxon>
        <taxon>Chelicerata</taxon>
        <taxon>Arachnida</taxon>
        <taxon>Araneae</taxon>
        <taxon>Araneomorphae</taxon>
        <taxon>Entelegynae</taxon>
        <taxon>Araneoidea</taxon>
        <taxon>Araneidae</taxon>
        <taxon>Caerostris</taxon>
    </lineage>
</organism>
<dbReference type="Proteomes" id="UP001054945">
    <property type="component" value="Unassembled WGS sequence"/>
</dbReference>
<keyword evidence="3" id="KW-1185">Reference proteome</keyword>
<proteinExistence type="predicted"/>
<sequence length="188" mass="21054">MAMVCTTVTGYKRALSLCSQPPSNSRRGGSRGRAPDCRSVMWARRTRFDSCCSWSRTDSSLWRTPWTGFSQEKRKNTTTSTKELKIAPTTWDLEQSGIADTLKPVTPQCTRSGEINNNNKHKIKKPSHPHLTTTNQSWKTQNSERDTQDAGKSIASFFVLGRGIVGIHLQTVACKQKDNVLTFTSLMN</sequence>
<gene>
    <name evidence="2" type="ORF">CEXT_672021</name>
</gene>
<dbReference type="AlphaFoldDB" id="A0AAV4RPR2"/>
<dbReference type="EMBL" id="BPLR01008103">
    <property type="protein sequence ID" value="GIY22077.1"/>
    <property type="molecule type" value="Genomic_DNA"/>
</dbReference>
<comment type="caution">
    <text evidence="2">The sequence shown here is derived from an EMBL/GenBank/DDBJ whole genome shotgun (WGS) entry which is preliminary data.</text>
</comment>
<feature type="region of interest" description="Disordered" evidence="1">
    <location>
        <begin position="103"/>
        <end position="146"/>
    </location>
</feature>
<accession>A0AAV4RPR2</accession>
<evidence type="ECO:0000313" key="3">
    <source>
        <dbReference type="Proteomes" id="UP001054945"/>
    </source>
</evidence>
<reference evidence="2 3" key="1">
    <citation type="submission" date="2021-06" db="EMBL/GenBank/DDBJ databases">
        <title>Caerostris extrusa draft genome.</title>
        <authorList>
            <person name="Kono N."/>
            <person name="Arakawa K."/>
        </authorList>
    </citation>
    <scope>NUCLEOTIDE SEQUENCE [LARGE SCALE GENOMIC DNA]</scope>
</reference>
<protein>
    <submittedName>
        <fullName evidence="2">Uncharacterized protein</fullName>
    </submittedName>
</protein>